<keyword evidence="2" id="KW-0812">Transmembrane</keyword>
<organism evidence="3 4">
    <name type="scientific">Agrobacterium vitis</name>
    <name type="common">Rhizobium vitis</name>
    <dbReference type="NCBI Taxonomy" id="373"/>
    <lineage>
        <taxon>Bacteria</taxon>
        <taxon>Pseudomonadati</taxon>
        <taxon>Pseudomonadota</taxon>
        <taxon>Alphaproteobacteria</taxon>
        <taxon>Hyphomicrobiales</taxon>
        <taxon>Rhizobiaceae</taxon>
        <taxon>Rhizobium/Agrobacterium group</taxon>
        <taxon>Agrobacterium</taxon>
    </lineage>
</organism>
<evidence type="ECO:0000313" key="4">
    <source>
        <dbReference type="Proteomes" id="UP000436911"/>
    </source>
</evidence>
<sequence length="252" mass="26134">MVPSNKGDAMVEASKQTGTDVSAKSADTSRGAEMSGSSLHALMANPMAAFAAATVLGFGFATQMTGVMLGSMQTMMDKPARRTKDDVPEDKAEAVPASGESEVSLKPETQAPKSVEAQVSDALALPKVAPARRPVAKAKSKPQAAKPVKSPAVRSTKKPIGAPVTPIAEPEVKAGPVAVKPARRPGKKVDLKAIGGVGPKVQEMLSKLGVHGLDDIATWTPEDATRIDAELGLDGRILRDDWIGQARKLTGA</sequence>
<comment type="caution">
    <text evidence="3">The sequence shown here is derived from an EMBL/GenBank/DDBJ whole genome shotgun (WGS) entry which is preliminary data.</text>
</comment>
<evidence type="ECO:0000256" key="1">
    <source>
        <dbReference type="SAM" id="MobiDB-lite"/>
    </source>
</evidence>
<proteinExistence type="predicted"/>
<keyword evidence="2" id="KW-0472">Membrane</keyword>
<protein>
    <submittedName>
        <fullName evidence="3">5' DNA nuclease</fullName>
    </submittedName>
</protein>
<feature type="compositionally biased region" description="Basic and acidic residues" evidence="1">
    <location>
        <begin position="78"/>
        <end position="93"/>
    </location>
</feature>
<feature type="transmembrane region" description="Helical" evidence="2">
    <location>
        <begin position="47"/>
        <end position="72"/>
    </location>
</feature>
<feature type="region of interest" description="Disordered" evidence="1">
    <location>
        <begin position="77"/>
        <end position="112"/>
    </location>
</feature>
<feature type="compositionally biased region" description="Polar residues" evidence="1">
    <location>
        <begin position="14"/>
        <end position="28"/>
    </location>
</feature>
<keyword evidence="2" id="KW-1133">Transmembrane helix</keyword>
<evidence type="ECO:0000313" key="3">
    <source>
        <dbReference type="EMBL" id="KAA3532377.1"/>
    </source>
</evidence>
<name>A0A368NT26_AGRVI</name>
<evidence type="ECO:0000256" key="2">
    <source>
        <dbReference type="SAM" id="Phobius"/>
    </source>
</evidence>
<dbReference type="AlphaFoldDB" id="A0A368NT26"/>
<reference evidence="3 4" key="1">
    <citation type="submission" date="2018-08" db="EMBL/GenBank/DDBJ databases">
        <title>Genome sequencing of Agrobacterium vitis strain ICMP 10754.</title>
        <authorList>
            <person name="Visnovsky S.B."/>
            <person name="Pitman A.R."/>
        </authorList>
    </citation>
    <scope>NUCLEOTIDE SEQUENCE [LARGE SCALE GENOMIC DNA]</scope>
    <source>
        <strain evidence="3 4">ICMP 10754</strain>
    </source>
</reference>
<dbReference type="EMBL" id="QUSG01000001">
    <property type="protein sequence ID" value="KAA3532377.1"/>
    <property type="molecule type" value="Genomic_DNA"/>
</dbReference>
<feature type="region of interest" description="Disordered" evidence="1">
    <location>
        <begin position="1"/>
        <end position="32"/>
    </location>
</feature>
<accession>A0A368NT26</accession>
<dbReference type="Gene3D" id="1.10.150.20">
    <property type="entry name" value="5' to 3' exonuclease, C-terminal subdomain"/>
    <property type="match status" value="1"/>
</dbReference>
<feature type="compositionally biased region" description="Low complexity" evidence="1">
    <location>
        <begin position="141"/>
        <end position="153"/>
    </location>
</feature>
<gene>
    <name evidence="3" type="ORF">DXT89_03350</name>
</gene>
<feature type="region of interest" description="Disordered" evidence="1">
    <location>
        <begin position="131"/>
        <end position="164"/>
    </location>
</feature>
<dbReference type="Proteomes" id="UP000436911">
    <property type="component" value="Unassembled WGS sequence"/>
</dbReference>